<dbReference type="EMBL" id="JAUJYO010000004">
    <property type="protein sequence ID" value="KAK1319779.1"/>
    <property type="molecule type" value="Genomic_DNA"/>
</dbReference>
<dbReference type="Proteomes" id="UP001180020">
    <property type="component" value="Unassembled WGS sequence"/>
</dbReference>
<dbReference type="InterPro" id="IPR045087">
    <property type="entry name" value="Cu-oxidase_fam"/>
</dbReference>
<reference evidence="2" key="1">
    <citation type="journal article" date="2023" name="Nat. Commun.">
        <title>Diploid and tetraploid genomes of Acorus and the evolution of monocots.</title>
        <authorList>
            <person name="Ma L."/>
            <person name="Liu K.W."/>
            <person name="Li Z."/>
            <person name="Hsiao Y.Y."/>
            <person name="Qi Y."/>
            <person name="Fu T."/>
            <person name="Tang G.D."/>
            <person name="Zhang D."/>
            <person name="Sun W.H."/>
            <person name="Liu D.K."/>
            <person name="Li Y."/>
            <person name="Chen G.Z."/>
            <person name="Liu X.D."/>
            <person name="Liao X.Y."/>
            <person name="Jiang Y.T."/>
            <person name="Yu X."/>
            <person name="Hao Y."/>
            <person name="Huang J."/>
            <person name="Zhao X.W."/>
            <person name="Ke S."/>
            <person name="Chen Y.Y."/>
            <person name="Wu W.L."/>
            <person name="Hsu J.L."/>
            <person name="Lin Y.F."/>
            <person name="Huang M.D."/>
            <person name="Li C.Y."/>
            <person name="Huang L."/>
            <person name="Wang Z.W."/>
            <person name="Zhao X."/>
            <person name="Zhong W.Y."/>
            <person name="Peng D.H."/>
            <person name="Ahmad S."/>
            <person name="Lan S."/>
            <person name="Zhang J.S."/>
            <person name="Tsai W.C."/>
            <person name="Van de Peer Y."/>
            <person name="Liu Z.J."/>
        </authorList>
    </citation>
    <scope>NUCLEOTIDE SEQUENCE</scope>
    <source>
        <strain evidence="2">CP</strain>
    </source>
</reference>
<accession>A0AAV9F3C7</accession>
<evidence type="ECO:0000313" key="2">
    <source>
        <dbReference type="EMBL" id="KAK1319779.1"/>
    </source>
</evidence>
<keyword evidence="3" id="KW-1185">Reference proteome</keyword>
<evidence type="ECO:0000259" key="1">
    <source>
        <dbReference type="Pfam" id="PF00394"/>
    </source>
</evidence>
<dbReference type="PANTHER" id="PTHR11709">
    <property type="entry name" value="MULTI-COPPER OXIDASE"/>
    <property type="match status" value="1"/>
</dbReference>
<dbReference type="InterPro" id="IPR001117">
    <property type="entry name" value="Cu-oxidase_2nd"/>
</dbReference>
<comment type="caution">
    <text evidence="2">The sequence shown here is derived from an EMBL/GenBank/DDBJ whole genome shotgun (WGS) entry which is preliminary data.</text>
</comment>
<dbReference type="Gene3D" id="2.60.40.420">
    <property type="entry name" value="Cupredoxins - blue copper proteins"/>
    <property type="match status" value="1"/>
</dbReference>
<proteinExistence type="predicted"/>
<name>A0AAV9F3C7_ACOCL</name>
<feature type="domain" description="Plastocyanin-like" evidence="1">
    <location>
        <begin position="2"/>
        <end position="49"/>
    </location>
</feature>
<dbReference type="InterPro" id="IPR008972">
    <property type="entry name" value="Cupredoxin"/>
</dbReference>
<organism evidence="2 3">
    <name type="scientific">Acorus calamus</name>
    <name type="common">Sweet flag</name>
    <dbReference type="NCBI Taxonomy" id="4465"/>
    <lineage>
        <taxon>Eukaryota</taxon>
        <taxon>Viridiplantae</taxon>
        <taxon>Streptophyta</taxon>
        <taxon>Embryophyta</taxon>
        <taxon>Tracheophyta</taxon>
        <taxon>Spermatophyta</taxon>
        <taxon>Magnoliopsida</taxon>
        <taxon>Liliopsida</taxon>
        <taxon>Acoraceae</taxon>
        <taxon>Acorus</taxon>
    </lineage>
</organism>
<dbReference type="Pfam" id="PF00394">
    <property type="entry name" value="Cu-oxidase"/>
    <property type="match status" value="1"/>
</dbReference>
<protein>
    <submittedName>
        <fullName evidence="2">Laccase-17</fullName>
    </submittedName>
</protein>
<evidence type="ECO:0000313" key="3">
    <source>
        <dbReference type="Proteomes" id="UP001180020"/>
    </source>
</evidence>
<dbReference type="GO" id="GO:0016491">
    <property type="term" value="F:oxidoreductase activity"/>
    <property type="evidence" value="ECO:0007669"/>
    <property type="project" value="TreeGrafter"/>
</dbReference>
<gene>
    <name evidence="2" type="primary">LAC17</name>
    <name evidence="2" type="ORF">QJS10_CPB04g00540</name>
</gene>
<dbReference type="AlphaFoldDB" id="A0AAV9F3C7"/>
<sequence>MEVDAVYVKPFDTDVILIAPGQTTNVLLETHRSYNNATFLMELPLLRSKLPSLNNTAFATSFVSKFQSLNQLQVPVYVDNRFFFTCSKGVQEIQDNGMLVKVIKCDVIGPEREGLVQPPKKLPLEVVSASDSDGED</sequence>
<dbReference type="SUPFAM" id="SSF49503">
    <property type="entry name" value="Cupredoxins"/>
    <property type="match status" value="1"/>
</dbReference>
<dbReference type="PANTHER" id="PTHR11709:SF522">
    <property type="entry name" value="LACCASE-4"/>
    <property type="match status" value="1"/>
</dbReference>
<reference evidence="2" key="2">
    <citation type="submission" date="2023-06" db="EMBL/GenBank/DDBJ databases">
        <authorList>
            <person name="Ma L."/>
            <person name="Liu K.-W."/>
            <person name="Li Z."/>
            <person name="Hsiao Y.-Y."/>
            <person name="Qi Y."/>
            <person name="Fu T."/>
            <person name="Tang G."/>
            <person name="Zhang D."/>
            <person name="Sun W.-H."/>
            <person name="Liu D.-K."/>
            <person name="Li Y."/>
            <person name="Chen G.-Z."/>
            <person name="Liu X.-D."/>
            <person name="Liao X.-Y."/>
            <person name="Jiang Y.-T."/>
            <person name="Yu X."/>
            <person name="Hao Y."/>
            <person name="Huang J."/>
            <person name="Zhao X.-W."/>
            <person name="Ke S."/>
            <person name="Chen Y.-Y."/>
            <person name="Wu W.-L."/>
            <person name="Hsu J.-L."/>
            <person name="Lin Y.-F."/>
            <person name="Huang M.-D."/>
            <person name="Li C.-Y."/>
            <person name="Huang L."/>
            <person name="Wang Z.-W."/>
            <person name="Zhao X."/>
            <person name="Zhong W.-Y."/>
            <person name="Peng D.-H."/>
            <person name="Ahmad S."/>
            <person name="Lan S."/>
            <person name="Zhang J.-S."/>
            <person name="Tsai W.-C."/>
            <person name="Van De Peer Y."/>
            <person name="Liu Z.-J."/>
        </authorList>
    </citation>
    <scope>NUCLEOTIDE SEQUENCE</scope>
    <source>
        <strain evidence="2">CP</strain>
        <tissue evidence="2">Leaves</tissue>
    </source>
</reference>